<accession>A0A814I4B5</accession>
<dbReference type="AlphaFoldDB" id="A0A814I4B5"/>
<comment type="caution">
    <text evidence="2">The sequence shown here is derived from an EMBL/GenBank/DDBJ whole genome shotgun (WGS) entry which is preliminary data.</text>
</comment>
<protein>
    <recommendedName>
        <fullName evidence="1">F-box domain-containing protein</fullName>
    </recommendedName>
</protein>
<dbReference type="InterPro" id="IPR027244">
    <property type="entry name" value="IML1"/>
</dbReference>
<dbReference type="PROSITE" id="PS50181">
    <property type="entry name" value="FBOX"/>
    <property type="match status" value="1"/>
</dbReference>
<dbReference type="GO" id="GO:1990130">
    <property type="term" value="C:GATOR1 complex"/>
    <property type="evidence" value="ECO:0007669"/>
    <property type="project" value="TreeGrafter"/>
</dbReference>
<sequence>MDDFPDEVFLQMFRYVPILDLFRGFYNLNSRLNRIIGEVRIHIRSVLNEEEQGYILPNICPKQIRSFCVHEDRYEFLKLSQCNNIRQLEFGCHSRHTHERYVHRQLVHVQPAVFPHLRNLTIYQQNWSSEYQQLCTMIFNNQFPVLKYVYLPYANGSCVPRIRTWSTSLINVSIECCNKSMFYPLLDNLPNLKYFTCTLGTDNVGTLEQQCLSLKTINLTTGGTVISNRYPYSTPPLFRFDSKNISDRREWTIVHYHSFYNPYYLFELEIRWLVATSCTLGDLITQWSQRTGTIPDSNQVAFHLVPVPCDSFAEFDALRDIQKYISSNFIIVYIQYKIYKY</sequence>
<proteinExistence type="predicted"/>
<evidence type="ECO:0000259" key="1">
    <source>
        <dbReference type="PROSITE" id="PS50181"/>
    </source>
</evidence>
<reference evidence="2" key="1">
    <citation type="submission" date="2021-02" db="EMBL/GenBank/DDBJ databases">
        <authorList>
            <person name="Nowell W R."/>
        </authorList>
    </citation>
    <scope>NUCLEOTIDE SEQUENCE</scope>
</reference>
<dbReference type="InterPro" id="IPR045838">
    <property type="entry name" value="DEPDC5_CTD"/>
</dbReference>
<gene>
    <name evidence="2" type="ORF">IZO911_LOCUS18557</name>
</gene>
<dbReference type="PANTHER" id="PTHR13179:SF8">
    <property type="entry name" value="GATOR COMPLEX PROTEIN DEPDC5"/>
    <property type="match status" value="1"/>
</dbReference>
<dbReference type="PANTHER" id="PTHR13179">
    <property type="entry name" value="DEP DOMAIN CONTAINING PROTEIN 5"/>
    <property type="match status" value="1"/>
</dbReference>
<feature type="domain" description="F-box" evidence="1">
    <location>
        <begin position="1"/>
        <end position="46"/>
    </location>
</feature>
<dbReference type="GO" id="GO:0034198">
    <property type="term" value="P:cellular response to amino acid starvation"/>
    <property type="evidence" value="ECO:0007669"/>
    <property type="project" value="TreeGrafter"/>
</dbReference>
<dbReference type="GO" id="GO:0005096">
    <property type="term" value="F:GTPase activator activity"/>
    <property type="evidence" value="ECO:0007669"/>
    <property type="project" value="InterPro"/>
</dbReference>
<organism evidence="2 3">
    <name type="scientific">Adineta steineri</name>
    <dbReference type="NCBI Taxonomy" id="433720"/>
    <lineage>
        <taxon>Eukaryota</taxon>
        <taxon>Metazoa</taxon>
        <taxon>Spiralia</taxon>
        <taxon>Gnathifera</taxon>
        <taxon>Rotifera</taxon>
        <taxon>Eurotatoria</taxon>
        <taxon>Bdelloidea</taxon>
        <taxon>Adinetida</taxon>
        <taxon>Adinetidae</taxon>
        <taxon>Adineta</taxon>
    </lineage>
</organism>
<dbReference type="GO" id="GO:0010508">
    <property type="term" value="P:positive regulation of autophagy"/>
    <property type="evidence" value="ECO:0007669"/>
    <property type="project" value="TreeGrafter"/>
</dbReference>
<name>A0A814I4B5_9BILA</name>
<dbReference type="SUPFAM" id="SSF52058">
    <property type="entry name" value="L domain-like"/>
    <property type="match status" value="1"/>
</dbReference>
<dbReference type="Pfam" id="PF19418">
    <property type="entry name" value="DEPDC5_CTD"/>
    <property type="match status" value="1"/>
</dbReference>
<dbReference type="EMBL" id="CAJNOE010000179">
    <property type="protein sequence ID" value="CAF1017966.1"/>
    <property type="molecule type" value="Genomic_DNA"/>
</dbReference>
<dbReference type="GO" id="GO:1904262">
    <property type="term" value="P:negative regulation of TORC1 signaling"/>
    <property type="evidence" value="ECO:0007669"/>
    <property type="project" value="TreeGrafter"/>
</dbReference>
<evidence type="ECO:0000313" key="2">
    <source>
        <dbReference type="EMBL" id="CAF1017966.1"/>
    </source>
</evidence>
<dbReference type="InterPro" id="IPR001810">
    <property type="entry name" value="F-box_dom"/>
</dbReference>
<evidence type="ECO:0000313" key="3">
    <source>
        <dbReference type="Proteomes" id="UP000663860"/>
    </source>
</evidence>
<dbReference type="Proteomes" id="UP000663860">
    <property type="component" value="Unassembled WGS sequence"/>
</dbReference>
<dbReference type="GO" id="GO:0005765">
    <property type="term" value="C:lysosomal membrane"/>
    <property type="evidence" value="ECO:0007669"/>
    <property type="project" value="TreeGrafter"/>
</dbReference>